<proteinExistence type="predicted"/>
<protein>
    <recommendedName>
        <fullName evidence="2">5'-nucleotidase</fullName>
    </recommendedName>
</protein>
<name>A0A5J4PWD7_9ZZZZ</name>
<dbReference type="InterPro" id="IPR036523">
    <property type="entry name" value="SurE-like_sf"/>
</dbReference>
<dbReference type="EMBL" id="SNRY01006296">
    <property type="protein sequence ID" value="KAA6312924.1"/>
    <property type="molecule type" value="Genomic_DNA"/>
</dbReference>
<dbReference type="Gene3D" id="3.40.1210.10">
    <property type="entry name" value="Survival protein SurE-like phosphatase/nucleotidase"/>
    <property type="match status" value="1"/>
</dbReference>
<dbReference type="GO" id="GO:0016787">
    <property type="term" value="F:hydrolase activity"/>
    <property type="evidence" value="ECO:0007669"/>
    <property type="project" value="InterPro"/>
</dbReference>
<accession>A0A5J4PWD7</accession>
<evidence type="ECO:0008006" key="2">
    <source>
        <dbReference type="Google" id="ProtNLM"/>
    </source>
</evidence>
<gene>
    <name evidence="1" type="ORF">EZS27_036223</name>
</gene>
<feature type="non-terminal residue" evidence="1">
    <location>
        <position position="1"/>
    </location>
</feature>
<evidence type="ECO:0000313" key="1">
    <source>
        <dbReference type="EMBL" id="KAA6312924.1"/>
    </source>
</evidence>
<dbReference type="SUPFAM" id="SSF64167">
    <property type="entry name" value="SurE-like"/>
    <property type="match status" value="1"/>
</dbReference>
<organism evidence="1">
    <name type="scientific">termite gut metagenome</name>
    <dbReference type="NCBI Taxonomy" id="433724"/>
    <lineage>
        <taxon>unclassified sequences</taxon>
        <taxon>metagenomes</taxon>
        <taxon>organismal metagenomes</taxon>
    </lineage>
</organism>
<reference evidence="1" key="1">
    <citation type="submission" date="2019-03" db="EMBL/GenBank/DDBJ databases">
        <title>Single cell metagenomics reveals metabolic interactions within the superorganism composed of flagellate Streblomastix strix and complex community of Bacteroidetes bacteria on its surface.</title>
        <authorList>
            <person name="Treitli S.C."/>
            <person name="Kolisko M."/>
            <person name="Husnik F."/>
            <person name="Keeling P."/>
            <person name="Hampl V."/>
        </authorList>
    </citation>
    <scope>NUCLEOTIDE SEQUENCE</scope>
    <source>
        <strain evidence="1">STM</strain>
    </source>
</reference>
<dbReference type="AlphaFoldDB" id="A0A5J4PWD7"/>
<sequence>EIVRKVLEEGLPPLVCLNVNFPDTKEIKGIKVCEQTDGHWEQEWDTCTCRSGYYWLSGTFVNSQPNNEKNDRWALSQGYAAITPTKVDITAYEFIDELRNMLCDQS</sequence>
<comment type="caution">
    <text evidence="1">The sequence shown here is derived from an EMBL/GenBank/DDBJ whole genome shotgun (WGS) entry which is preliminary data.</text>
</comment>